<dbReference type="OrthoDB" id="5942554at2"/>
<protein>
    <submittedName>
        <fullName evidence="1">Uncharacterized protein</fullName>
    </submittedName>
</protein>
<reference evidence="1 2" key="1">
    <citation type="submission" date="2015-03" db="EMBL/GenBank/DDBJ databases">
        <title>Draft genome sequence of Luteibacter yeojuensis strain SU11.</title>
        <authorList>
            <person name="Sulaiman J."/>
            <person name="Priya K."/>
            <person name="Chan K.-G."/>
        </authorList>
    </citation>
    <scope>NUCLEOTIDE SEQUENCE [LARGE SCALE GENOMIC DNA]</scope>
    <source>
        <strain evidence="1 2">SU11</strain>
    </source>
</reference>
<dbReference type="Proteomes" id="UP000033651">
    <property type="component" value="Unassembled WGS sequence"/>
</dbReference>
<sequence>MARPTRRARTAVYPARRIIKTKASRGNPSRIVSTLILPAAQPAAPGVHVTLEAPIEFDETQFAPPAANTPPNAEPDHILLKSEMGKPIRVLVPLSEDTVYTDEVDLVLNGKVIETQVVAEGEGLDPRPFAIKPTESFLPTLNVLNYVLRYVSGGSNSDEGPGDFFNIDTVAPGGDHELAAPEVDSDIVDGGLTKDKLVTLPDGKTSGLAIRIPSYEGFNYGDKIRGIVDDEIDTFEAEVPFGHTGKIDAGVTEALIAKAGDGRVAFKYKITDRAGNESQPSNALWLQVALKGAENLEAVQVPAYDDDDDSDGGTQLIDLADATNKDGVAVVIPWSDDFQPGDTLALFWGNSPVTPYTLTAGDADAEDDITIGVMFPAIYEEWTYTAKDDDQIVPADVLYHLKRGNIDLGTSPRKTVDVNVYQVGGGDPDPEEPGNQNLQWPSLVAASGARDKVEGDDFGKKATVQIAKQTRHTTPKNVFAEDDVVSVLYNGTEFASHTIVAADLVDTSVPLVVDMAADVITDVGSGTIDLQYSITRAVEGGENTTFSPIRGVVVAGKDQLPGDGKELDAPLCPESEDTWMYVDKVNDGTLLALPLWTRFNAENQEVLVSFKYFSGRDQSPIPGRDFEMRLTAPLTVSPAETLPVKEPDGNERPPVETDYIGVRIPRERLMYLSPENRFFYIEASYEVNNTAGDTTPVASATTTIKVDTRGS</sequence>
<organism evidence="1 2">
    <name type="scientific">Luteibacter yeojuensis</name>
    <dbReference type="NCBI Taxonomy" id="345309"/>
    <lineage>
        <taxon>Bacteria</taxon>
        <taxon>Pseudomonadati</taxon>
        <taxon>Pseudomonadota</taxon>
        <taxon>Gammaproteobacteria</taxon>
        <taxon>Lysobacterales</taxon>
        <taxon>Rhodanobacteraceae</taxon>
        <taxon>Luteibacter</taxon>
    </lineage>
</organism>
<evidence type="ECO:0000313" key="1">
    <source>
        <dbReference type="EMBL" id="KJV24943.1"/>
    </source>
</evidence>
<keyword evidence="2" id="KW-1185">Reference proteome</keyword>
<dbReference type="AlphaFoldDB" id="A0A0F3K172"/>
<name>A0A0F3K172_9GAMM</name>
<accession>A0A0F3K172</accession>
<dbReference type="RefSeq" id="WP_045831419.1">
    <property type="nucleotide sequence ID" value="NZ_JZRB01000085.1"/>
</dbReference>
<evidence type="ECO:0000313" key="2">
    <source>
        <dbReference type="Proteomes" id="UP000033651"/>
    </source>
</evidence>
<gene>
    <name evidence="1" type="ORF">VI08_20075</name>
</gene>
<dbReference type="PATRIC" id="fig|345309.4.peg.4109"/>
<proteinExistence type="predicted"/>
<dbReference type="EMBL" id="JZRB01000085">
    <property type="protein sequence ID" value="KJV24943.1"/>
    <property type="molecule type" value="Genomic_DNA"/>
</dbReference>
<comment type="caution">
    <text evidence="1">The sequence shown here is derived from an EMBL/GenBank/DDBJ whole genome shotgun (WGS) entry which is preliminary data.</text>
</comment>